<dbReference type="AlphaFoldDB" id="A0A3Q9MPX0"/>
<gene>
    <name evidence="4" type="ORF">EL007_24280</name>
    <name evidence="3" type="ORF">ELZ88_24670</name>
</gene>
<organism evidence="3">
    <name type="scientific">Salmonella enterica subsp. enterica serovar Karamoja</name>
    <dbReference type="NCBI Taxonomy" id="2500153"/>
    <lineage>
        <taxon>Bacteria</taxon>
        <taxon>Pseudomonadati</taxon>
        <taxon>Pseudomonadota</taxon>
        <taxon>Gammaproteobacteria</taxon>
        <taxon>Enterobacterales</taxon>
        <taxon>Enterobacteriaceae</taxon>
        <taxon>Salmonella</taxon>
    </lineage>
</organism>
<evidence type="ECO:0000259" key="2">
    <source>
        <dbReference type="Pfam" id="PF01464"/>
    </source>
</evidence>
<name>A0A3Q9MPX0_SALET</name>
<dbReference type="Pfam" id="PF01464">
    <property type="entry name" value="SLT"/>
    <property type="match status" value="1"/>
</dbReference>
<reference evidence="3" key="1">
    <citation type="submission" date="2018-12" db="EMBL/GenBank/DDBJ databases">
        <title>Complete genome sequences of twenty non-typhoidal Salmonella isolates from Rwanda.</title>
        <authorList>
            <person name="Byukusenge M."/>
            <person name="Li L."/>
            <person name="Subhashinie K."/>
            <person name="Nzayirambaho M."/>
            <person name="Kuchipudi S.V."/>
            <person name="Jayarao B.M."/>
        </authorList>
    </citation>
    <scope>NUCLEOTIDE SEQUENCE</scope>
    <source>
        <strain evidence="3">RSE21</strain>
        <strain evidence="4">RSE40</strain>
        <plasmid evidence="3">pRSE21</plasmid>
        <plasmid evidence="4">pRSE40</plasmid>
    </source>
</reference>
<dbReference type="EMBL" id="CP034699">
    <property type="protein sequence ID" value="AZT44379.1"/>
    <property type="molecule type" value="Genomic_DNA"/>
</dbReference>
<keyword evidence="3" id="KW-0614">Plasmid</keyword>
<dbReference type="EMBL" id="CP034710">
    <property type="protein sequence ID" value="AZT39718.1"/>
    <property type="molecule type" value="Genomic_DNA"/>
</dbReference>
<dbReference type="Gene3D" id="1.10.530.10">
    <property type="match status" value="1"/>
</dbReference>
<geneLocation type="plasmid" evidence="3">
    <name>pRSE21</name>
</geneLocation>
<keyword evidence="1" id="KW-0732">Signal</keyword>
<sequence length="154" mass="16982">MKPLPLGVLLLLWLFSPLAQAYCFAAAGARYHIDPLLLQAIGIHESHLNQRAIGVNKSKSGQILSRDLGVMQINSGHIPELQRLGIINSVDDLLDNPCLNVQVGAWILAQDFHRCGVSWQCLGSYNASSPAIGLQYAKEIWAIYRRLLGQQVPE</sequence>
<protein>
    <recommendedName>
        <fullName evidence="2">Transglycosylase SLT domain-containing protein</fullName>
    </recommendedName>
</protein>
<evidence type="ECO:0000313" key="4">
    <source>
        <dbReference type="EMBL" id="AZT44379.1"/>
    </source>
</evidence>
<evidence type="ECO:0000313" key="3">
    <source>
        <dbReference type="EMBL" id="AZT39718.1"/>
    </source>
</evidence>
<evidence type="ECO:0000256" key="1">
    <source>
        <dbReference type="SAM" id="SignalP"/>
    </source>
</evidence>
<accession>A0A3Q9MPX0</accession>
<feature type="domain" description="Transglycosylase SLT" evidence="2">
    <location>
        <begin position="23"/>
        <end position="128"/>
    </location>
</feature>
<proteinExistence type="predicted"/>
<feature type="signal peptide" evidence="1">
    <location>
        <begin position="1"/>
        <end position="21"/>
    </location>
</feature>
<dbReference type="CDD" id="cd13400">
    <property type="entry name" value="LT_IagB-like"/>
    <property type="match status" value="1"/>
</dbReference>
<geneLocation type="plasmid" evidence="4">
    <name>pRSE40</name>
</geneLocation>
<dbReference type="InterPro" id="IPR008258">
    <property type="entry name" value="Transglycosylase_SLT_dom_1"/>
</dbReference>
<dbReference type="InterPro" id="IPR023346">
    <property type="entry name" value="Lysozyme-like_dom_sf"/>
</dbReference>
<dbReference type="SUPFAM" id="SSF53955">
    <property type="entry name" value="Lysozyme-like"/>
    <property type="match status" value="1"/>
</dbReference>
<dbReference type="RefSeq" id="WP_168445624.1">
    <property type="nucleotide sequence ID" value="NZ_CP034699.1"/>
</dbReference>
<feature type="chain" id="PRO_5033804738" description="Transglycosylase SLT domain-containing protein" evidence="1">
    <location>
        <begin position="22"/>
        <end position="154"/>
    </location>
</feature>